<evidence type="ECO:0000256" key="1">
    <source>
        <dbReference type="SAM" id="MobiDB-lite"/>
    </source>
</evidence>
<keyword evidence="3" id="KW-1185">Reference proteome</keyword>
<dbReference type="Proteomes" id="UP000735302">
    <property type="component" value="Unassembled WGS sequence"/>
</dbReference>
<accession>A0AAV4BUN9</accession>
<comment type="caution">
    <text evidence="2">The sequence shown here is derived from an EMBL/GenBank/DDBJ whole genome shotgun (WGS) entry which is preliminary data.</text>
</comment>
<dbReference type="AlphaFoldDB" id="A0AAV4BUN9"/>
<evidence type="ECO:0000313" key="2">
    <source>
        <dbReference type="EMBL" id="GFO22509.1"/>
    </source>
</evidence>
<feature type="region of interest" description="Disordered" evidence="1">
    <location>
        <begin position="1"/>
        <end position="54"/>
    </location>
</feature>
<evidence type="ECO:0000313" key="3">
    <source>
        <dbReference type="Proteomes" id="UP000735302"/>
    </source>
</evidence>
<dbReference type="EMBL" id="BLXT01005398">
    <property type="protein sequence ID" value="GFO22509.1"/>
    <property type="molecule type" value="Genomic_DNA"/>
</dbReference>
<name>A0AAV4BUN9_9GAST</name>
<organism evidence="2 3">
    <name type="scientific">Plakobranchus ocellatus</name>
    <dbReference type="NCBI Taxonomy" id="259542"/>
    <lineage>
        <taxon>Eukaryota</taxon>
        <taxon>Metazoa</taxon>
        <taxon>Spiralia</taxon>
        <taxon>Lophotrochozoa</taxon>
        <taxon>Mollusca</taxon>
        <taxon>Gastropoda</taxon>
        <taxon>Heterobranchia</taxon>
        <taxon>Euthyneura</taxon>
        <taxon>Panpulmonata</taxon>
        <taxon>Sacoglossa</taxon>
        <taxon>Placobranchoidea</taxon>
        <taxon>Plakobranchidae</taxon>
        <taxon>Plakobranchus</taxon>
    </lineage>
</organism>
<sequence length="105" mass="10862">METLTISCSSSSSSRGGGGGSGAHPSLNGPQQDDLRLSCPPPGQGAGGGARTRDRRVLASLRADSLYSVPPTNPFFGHLEMKGEEKKNMNEAVLLASVQYSEGGQ</sequence>
<proteinExistence type="predicted"/>
<gene>
    <name evidence="2" type="ORF">PoB_004901400</name>
</gene>
<reference evidence="2 3" key="1">
    <citation type="journal article" date="2021" name="Elife">
        <title>Chloroplast acquisition without the gene transfer in kleptoplastic sea slugs, Plakobranchus ocellatus.</title>
        <authorList>
            <person name="Maeda T."/>
            <person name="Takahashi S."/>
            <person name="Yoshida T."/>
            <person name="Shimamura S."/>
            <person name="Takaki Y."/>
            <person name="Nagai Y."/>
            <person name="Toyoda A."/>
            <person name="Suzuki Y."/>
            <person name="Arimoto A."/>
            <person name="Ishii H."/>
            <person name="Satoh N."/>
            <person name="Nishiyama T."/>
            <person name="Hasebe M."/>
            <person name="Maruyama T."/>
            <person name="Minagawa J."/>
            <person name="Obokata J."/>
            <person name="Shigenobu S."/>
        </authorList>
    </citation>
    <scope>NUCLEOTIDE SEQUENCE [LARGE SCALE GENOMIC DNA]</scope>
</reference>
<protein>
    <submittedName>
        <fullName evidence="2">Uncharacterized protein</fullName>
    </submittedName>
</protein>